<evidence type="ECO:0000313" key="7">
    <source>
        <dbReference type="EMBL" id="GIZ40510.1"/>
    </source>
</evidence>
<comment type="function">
    <text evidence="1">Required for respiratory activity and maintenance and expression of the mitochondrial genome.</text>
</comment>
<proteinExistence type="inferred from homology"/>
<feature type="compositionally biased region" description="Basic and acidic residues" evidence="6">
    <location>
        <begin position="249"/>
        <end position="258"/>
    </location>
</feature>
<dbReference type="RefSeq" id="XP_044654997.1">
    <property type="nucleotide sequence ID" value="XM_044799062.1"/>
</dbReference>
<sequence length="453" mass="51344">MQACRCSTRALELVVRDLSGLHLRRQRAQLYFERCRSISTRLSLRQHETTKISATEDGFIPFETAEKPKIIEAQDAGKIRVVAEKEQGGEVAIEESAHTETQQEDLGRPAILQGEGGVTTVPKIAEKDVGNAQEPTGPTPEWVKPVEQKRSAREQNGVPRKNEKSGKPISEARKARKERRLAEGKLDQSKAPLLLKSKAKQAAMTSTQQTAQDEEHHEEENETDQVQSVLAKLDSDLGGPSIIQAQQSHAEKLAAKSADKKRRSQQLAAQKLESERRAVSDAEASKKKKLEIWQRDKSALQKKFGEKAWAPRKRLSPDSLDGIRALHASDPGTYTTEMLSQHFEVTPEAIRRILKSKWKPTPEEVEERRERWEKRGVKKWREMSEVHGMKPPKKWRVLHGVPNPKLEGRKKWEDPNSEKKAKVINEKTGKKERWRNLGKTRDEAGNVSLADRL</sequence>
<feature type="compositionally biased region" description="Basic and acidic residues" evidence="6">
    <location>
        <begin position="160"/>
        <end position="173"/>
    </location>
</feature>
<feature type="region of interest" description="Disordered" evidence="6">
    <location>
        <begin position="383"/>
        <end position="453"/>
    </location>
</feature>
<comment type="caution">
    <text evidence="7">The sequence shown here is derived from an EMBL/GenBank/DDBJ whole genome shotgun (WGS) entry which is preliminary data.</text>
</comment>
<feature type="compositionally biased region" description="Basic and acidic residues" evidence="6">
    <location>
        <begin position="406"/>
        <end position="444"/>
    </location>
</feature>
<feature type="compositionally biased region" description="Basic and acidic residues" evidence="6">
    <location>
        <begin position="144"/>
        <end position="153"/>
    </location>
</feature>
<reference evidence="7 8" key="1">
    <citation type="submission" date="2021-01" db="EMBL/GenBank/DDBJ databases">
        <title>Cercospora kikuchii MAFF 305040 whole genome shotgun sequence.</title>
        <authorList>
            <person name="Kashiwa T."/>
            <person name="Suzuki T."/>
        </authorList>
    </citation>
    <scope>NUCLEOTIDE SEQUENCE [LARGE SCALE GENOMIC DNA]</scope>
    <source>
        <strain evidence="7 8">MAFF 305040</strain>
    </source>
</reference>
<comment type="subcellular location">
    <subcellularLocation>
        <location evidence="2">Mitochondrion</location>
    </subcellularLocation>
</comment>
<evidence type="ECO:0000256" key="6">
    <source>
        <dbReference type="SAM" id="MobiDB-lite"/>
    </source>
</evidence>
<comment type="similarity">
    <text evidence="3">Belongs to the RRG9 family.</text>
</comment>
<evidence type="ECO:0000256" key="1">
    <source>
        <dbReference type="ARBA" id="ARBA00003548"/>
    </source>
</evidence>
<dbReference type="PANTHER" id="PTHR13475">
    <property type="entry name" value="NEUGRIN"/>
    <property type="match status" value="1"/>
</dbReference>
<feature type="region of interest" description="Disordered" evidence="6">
    <location>
        <begin position="89"/>
        <end position="288"/>
    </location>
</feature>
<evidence type="ECO:0000256" key="4">
    <source>
        <dbReference type="ARBA" id="ARBA00013566"/>
    </source>
</evidence>
<dbReference type="OrthoDB" id="5578174at2759"/>
<evidence type="ECO:0000256" key="3">
    <source>
        <dbReference type="ARBA" id="ARBA00010895"/>
    </source>
</evidence>
<protein>
    <recommendedName>
        <fullName evidence="4">Required for respiratory growth protein 9, mitochondrial</fullName>
    </recommendedName>
</protein>
<accession>A0A9P3CIN2</accession>
<feature type="compositionally biased region" description="Basic and acidic residues" evidence="6">
    <location>
        <begin position="272"/>
        <end position="288"/>
    </location>
</feature>
<evidence type="ECO:0000256" key="5">
    <source>
        <dbReference type="ARBA" id="ARBA00022946"/>
    </source>
</evidence>
<dbReference type="AlphaFoldDB" id="A0A9P3CIN2"/>
<dbReference type="GO" id="GO:0005634">
    <property type="term" value="C:nucleus"/>
    <property type="evidence" value="ECO:0007669"/>
    <property type="project" value="TreeGrafter"/>
</dbReference>
<dbReference type="Pfam" id="PF06413">
    <property type="entry name" value="Neugrin"/>
    <property type="match status" value="1"/>
</dbReference>
<dbReference type="GO" id="GO:0005739">
    <property type="term" value="C:mitochondrion"/>
    <property type="evidence" value="ECO:0007669"/>
    <property type="project" value="UniProtKB-SubCell"/>
</dbReference>
<dbReference type="Proteomes" id="UP000825890">
    <property type="component" value="Unassembled WGS sequence"/>
</dbReference>
<evidence type="ECO:0000256" key="2">
    <source>
        <dbReference type="ARBA" id="ARBA00004173"/>
    </source>
</evidence>
<gene>
    <name evidence="7" type="ORF">CKM354_000384400</name>
</gene>
<name>A0A9P3CIN2_9PEZI</name>
<dbReference type="GeneID" id="68289419"/>
<dbReference type="EMBL" id="BOLY01000002">
    <property type="protein sequence ID" value="GIZ40510.1"/>
    <property type="molecule type" value="Genomic_DNA"/>
</dbReference>
<dbReference type="PANTHER" id="PTHR13475:SF3">
    <property type="entry name" value="NEUGRIN"/>
    <property type="match status" value="1"/>
</dbReference>
<keyword evidence="8" id="KW-1185">Reference proteome</keyword>
<feature type="compositionally biased region" description="Low complexity" evidence="6">
    <location>
        <begin position="189"/>
        <end position="211"/>
    </location>
</feature>
<dbReference type="InterPro" id="IPR010487">
    <property type="entry name" value="NGRN/Rrg9"/>
</dbReference>
<organism evidence="7 8">
    <name type="scientific">Cercospora kikuchii</name>
    <dbReference type="NCBI Taxonomy" id="84275"/>
    <lineage>
        <taxon>Eukaryota</taxon>
        <taxon>Fungi</taxon>
        <taxon>Dikarya</taxon>
        <taxon>Ascomycota</taxon>
        <taxon>Pezizomycotina</taxon>
        <taxon>Dothideomycetes</taxon>
        <taxon>Dothideomycetidae</taxon>
        <taxon>Mycosphaerellales</taxon>
        <taxon>Mycosphaerellaceae</taxon>
        <taxon>Cercospora</taxon>
    </lineage>
</organism>
<evidence type="ECO:0000313" key="8">
    <source>
        <dbReference type="Proteomes" id="UP000825890"/>
    </source>
</evidence>
<keyword evidence="5" id="KW-0809">Transit peptide</keyword>